<evidence type="ECO:0000256" key="1">
    <source>
        <dbReference type="ARBA" id="ARBA00006484"/>
    </source>
</evidence>
<dbReference type="InterPro" id="IPR036291">
    <property type="entry name" value="NAD(P)-bd_dom_sf"/>
</dbReference>
<accession>A0ABQ9NK95</accession>
<dbReference type="EMBL" id="JAPDRL010000123">
    <property type="protein sequence ID" value="KAJ9656572.1"/>
    <property type="molecule type" value="Genomic_DNA"/>
</dbReference>
<dbReference type="PRINTS" id="PR00080">
    <property type="entry name" value="SDRFAMILY"/>
</dbReference>
<dbReference type="InterPro" id="IPR020904">
    <property type="entry name" value="Sc_DH/Rdtase_CS"/>
</dbReference>
<comment type="similarity">
    <text evidence="1">Belongs to the short-chain dehydrogenases/reductases (SDR) family.</text>
</comment>
<gene>
    <name evidence="3" type="ORF">H2201_008505</name>
</gene>
<reference evidence="3" key="1">
    <citation type="submission" date="2022-10" db="EMBL/GenBank/DDBJ databases">
        <title>Culturing micro-colonial fungi from biological soil crusts in the Mojave desert and describing Neophaeococcomyces mojavensis, and introducing the new genera and species Taxawa tesnikishii.</title>
        <authorList>
            <person name="Kurbessoian T."/>
            <person name="Stajich J.E."/>
        </authorList>
    </citation>
    <scope>NUCLEOTIDE SEQUENCE</scope>
    <source>
        <strain evidence="3">TK_1</strain>
    </source>
</reference>
<evidence type="ECO:0000256" key="2">
    <source>
        <dbReference type="ARBA" id="ARBA00022857"/>
    </source>
</evidence>
<dbReference type="SUPFAM" id="SSF51735">
    <property type="entry name" value="NAD(P)-binding Rossmann-fold domains"/>
    <property type="match status" value="1"/>
</dbReference>
<keyword evidence="2" id="KW-0521">NADP</keyword>
<dbReference type="Proteomes" id="UP001172684">
    <property type="component" value="Unassembled WGS sequence"/>
</dbReference>
<dbReference type="NCBIfam" id="NF005559">
    <property type="entry name" value="PRK07231.1"/>
    <property type="match status" value="1"/>
</dbReference>
<protein>
    <recommendedName>
        <fullName evidence="5">Glucose 1-dehydrogenase</fullName>
    </recommendedName>
</protein>
<dbReference type="Gene3D" id="3.40.50.720">
    <property type="entry name" value="NAD(P)-binding Rossmann-like Domain"/>
    <property type="match status" value="1"/>
</dbReference>
<proteinExistence type="inferred from homology"/>
<sequence>MPGRLQDKVAIVTGSSSGLGRAIALAYAAEGAKVICADLAPTARKDIVIEQEQGTPTHEEVIELGGNAVFVQTDVGNSEDVENVVKAAIYEYGRLDIMVNNAEIAAGGADGLKLIHELLNEGWDKMMRINSTGVFYGCRAAIKQTMKQDLHPIGSRGWIINTASVAGLVGFIGAGAAYSASKGSVVQLTKSIALEYAQHKIHSNCLCPGVVNTALTKQLTEHPEMHDRIVGMHPWGRLGEPQDVARAAVFLASEDAGWITGVPLPVDGGYLAQ</sequence>
<dbReference type="InterPro" id="IPR002347">
    <property type="entry name" value="SDR_fam"/>
</dbReference>
<evidence type="ECO:0000313" key="3">
    <source>
        <dbReference type="EMBL" id="KAJ9656572.1"/>
    </source>
</evidence>
<dbReference type="PRINTS" id="PR00081">
    <property type="entry name" value="GDHRDH"/>
</dbReference>
<dbReference type="CDD" id="cd05233">
    <property type="entry name" value="SDR_c"/>
    <property type="match status" value="1"/>
</dbReference>
<comment type="caution">
    <text evidence="3">The sequence shown here is derived from an EMBL/GenBank/DDBJ whole genome shotgun (WGS) entry which is preliminary data.</text>
</comment>
<dbReference type="PANTHER" id="PTHR42760">
    <property type="entry name" value="SHORT-CHAIN DEHYDROGENASES/REDUCTASES FAMILY MEMBER"/>
    <property type="match status" value="1"/>
</dbReference>
<keyword evidence="4" id="KW-1185">Reference proteome</keyword>
<evidence type="ECO:0000313" key="4">
    <source>
        <dbReference type="Proteomes" id="UP001172684"/>
    </source>
</evidence>
<dbReference type="PROSITE" id="PS00061">
    <property type="entry name" value="ADH_SHORT"/>
    <property type="match status" value="1"/>
</dbReference>
<dbReference type="PANTHER" id="PTHR42760:SF124">
    <property type="entry name" value="SHORT-CHAIN DEHYDROGENASE_REDUCTASE"/>
    <property type="match status" value="1"/>
</dbReference>
<dbReference type="Pfam" id="PF13561">
    <property type="entry name" value="adh_short_C2"/>
    <property type="match status" value="1"/>
</dbReference>
<name>A0ABQ9NK95_9PEZI</name>
<organism evidence="3 4">
    <name type="scientific">Coniosporium apollinis</name>
    <dbReference type="NCBI Taxonomy" id="61459"/>
    <lineage>
        <taxon>Eukaryota</taxon>
        <taxon>Fungi</taxon>
        <taxon>Dikarya</taxon>
        <taxon>Ascomycota</taxon>
        <taxon>Pezizomycotina</taxon>
        <taxon>Dothideomycetes</taxon>
        <taxon>Dothideomycetes incertae sedis</taxon>
        <taxon>Coniosporium</taxon>
    </lineage>
</organism>
<evidence type="ECO:0008006" key="5">
    <source>
        <dbReference type="Google" id="ProtNLM"/>
    </source>
</evidence>